<reference evidence="4" key="1">
    <citation type="submission" date="2016-10" db="EMBL/GenBank/DDBJ databases">
        <authorList>
            <person name="Varghese N."/>
            <person name="Submissions S."/>
        </authorList>
    </citation>
    <scope>NUCLEOTIDE SEQUENCE [LARGE SCALE GENOMIC DNA]</scope>
    <source>
        <strain evidence="4">DSM 18733</strain>
    </source>
</reference>
<protein>
    <submittedName>
        <fullName evidence="3">ORF6N domain-containing protein</fullName>
    </submittedName>
</protein>
<dbReference type="OrthoDB" id="9816206at2"/>
<organism evidence="3 4">
    <name type="scientific">Olivibacter domesticus</name>
    <name type="common">Pseudosphingobacterium domesticum</name>
    <dbReference type="NCBI Taxonomy" id="407022"/>
    <lineage>
        <taxon>Bacteria</taxon>
        <taxon>Pseudomonadati</taxon>
        <taxon>Bacteroidota</taxon>
        <taxon>Sphingobacteriia</taxon>
        <taxon>Sphingobacteriales</taxon>
        <taxon>Sphingobacteriaceae</taxon>
        <taxon>Olivibacter</taxon>
    </lineage>
</organism>
<dbReference type="EMBL" id="FOAF01000009">
    <property type="protein sequence ID" value="SEM23129.1"/>
    <property type="molecule type" value="Genomic_DNA"/>
</dbReference>
<dbReference type="STRING" id="407022.SAMN05661044_04590"/>
<dbReference type="Pfam" id="PF10543">
    <property type="entry name" value="ORF6N"/>
    <property type="match status" value="1"/>
</dbReference>
<gene>
    <name evidence="3" type="ORF">SAMN05661044_04590</name>
</gene>
<keyword evidence="1" id="KW-0175">Coiled coil</keyword>
<evidence type="ECO:0000259" key="2">
    <source>
        <dbReference type="Pfam" id="PF10543"/>
    </source>
</evidence>
<accession>A0A1H7WQ39</accession>
<evidence type="ECO:0000313" key="3">
    <source>
        <dbReference type="EMBL" id="SEM23129.1"/>
    </source>
</evidence>
<keyword evidence="4" id="KW-1185">Reference proteome</keyword>
<name>A0A1H7WQ39_OLID1</name>
<dbReference type="Proteomes" id="UP000199421">
    <property type="component" value="Unassembled WGS sequence"/>
</dbReference>
<proteinExistence type="predicted"/>
<feature type="domain" description="KilA-N DNA-binding" evidence="2">
    <location>
        <begin position="18"/>
        <end position="102"/>
    </location>
</feature>
<dbReference type="AlphaFoldDB" id="A0A1H7WQ39"/>
<evidence type="ECO:0000313" key="4">
    <source>
        <dbReference type="Proteomes" id="UP000199421"/>
    </source>
</evidence>
<feature type="coiled-coil region" evidence="1">
    <location>
        <begin position="122"/>
        <end position="149"/>
    </location>
</feature>
<sequence length="185" mass="21513">MAKQQKEIIVPDGILAERIYRLRDENVMLDRDLADLYGVKAIRLREQVRRNIEKFPSHFMFQLNDAEVDIMVSQNAIPSRQYLGGALPYAFTEHGVLMLSNVLKSNLAIKMSIKLIEIFVQLRKSLNTYTELSLEIERIKKKLNNQDKNIELVFQYLDELVEKKESPASTERKQIGYVLGKENQN</sequence>
<dbReference type="InterPro" id="IPR018873">
    <property type="entry name" value="KilA-N_DNA-bd_domain"/>
</dbReference>
<evidence type="ECO:0000256" key="1">
    <source>
        <dbReference type="SAM" id="Coils"/>
    </source>
</evidence>